<evidence type="ECO:0000256" key="1">
    <source>
        <dbReference type="ARBA" id="ARBA00004651"/>
    </source>
</evidence>
<dbReference type="Pfam" id="PF07690">
    <property type="entry name" value="MFS_1"/>
    <property type="match status" value="1"/>
</dbReference>
<feature type="transmembrane region" description="Helical" evidence="6">
    <location>
        <begin position="289"/>
        <end position="313"/>
    </location>
</feature>
<dbReference type="PANTHER" id="PTHR23531">
    <property type="entry name" value="QUINOLENE RESISTANCE PROTEIN NORA"/>
    <property type="match status" value="1"/>
</dbReference>
<dbReference type="PANTHER" id="PTHR23531:SF1">
    <property type="entry name" value="QUINOLENE RESISTANCE PROTEIN NORA"/>
    <property type="match status" value="1"/>
</dbReference>
<feature type="compositionally biased region" description="Low complexity" evidence="5">
    <location>
        <begin position="387"/>
        <end position="396"/>
    </location>
</feature>
<proteinExistence type="predicted"/>
<comment type="caution">
    <text evidence="8">The sequence shown here is derived from an EMBL/GenBank/DDBJ whole genome shotgun (WGS) entry which is preliminary data.</text>
</comment>
<feature type="transmembrane region" description="Helical" evidence="6">
    <location>
        <begin position="352"/>
        <end position="371"/>
    </location>
</feature>
<evidence type="ECO:0000256" key="3">
    <source>
        <dbReference type="ARBA" id="ARBA00022989"/>
    </source>
</evidence>
<dbReference type="Gene3D" id="1.20.1250.20">
    <property type="entry name" value="MFS general substrate transporter like domains"/>
    <property type="match status" value="1"/>
</dbReference>
<dbReference type="SUPFAM" id="SSF103473">
    <property type="entry name" value="MFS general substrate transporter"/>
    <property type="match status" value="1"/>
</dbReference>
<evidence type="ECO:0000313" key="8">
    <source>
        <dbReference type="EMBL" id="MBL1104444.1"/>
    </source>
</evidence>
<protein>
    <submittedName>
        <fullName evidence="8">MFS transporter</fullName>
    </submittedName>
</protein>
<dbReference type="PROSITE" id="PS50850">
    <property type="entry name" value="MFS"/>
    <property type="match status" value="1"/>
</dbReference>
<evidence type="ECO:0000256" key="5">
    <source>
        <dbReference type="SAM" id="MobiDB-lite"/>
    </source>
</evidence>
<sequence length="405" mass="40108">MTRPLLLRFVSILGTSTSFFLLLSVVPRYATTGGGGGGTAGGAAGLATGALMLTTVVGELATPALVGRYGYRAVLAVGLVLLGAPALALTASRDLWWIVGVCLVRGLGFAFTVVAGGALTASLIPAERRGEGLALVGLVGGLPSLVALPLGVWLASHAGYGVVFTAGAVAALGAILAVPGLPDRIKASGRPVGMAEGLRTRELRCPAVLFAVTAVAAGIVVTFLPLAVPGSATNTVAVALLVQPAATTLARWVAGRHGDRHGPGGLVLPGLLLSAVGTLLMAFTGSAVAVIVAVGVFGVGFGVVQNATLTLMYERVHAAGYGTVSALWNFAYDAGMGIGAVAFGWLAAGTGYPWAFALTGAAMLTSVVPAWRGPGPKAVPGGPPPGDRAAASGAEPADADSKIGH</sequence>
<comment type="subcellular location">
    <subcellularLocation>
        <location evidence="1">Cell membrane</location>
        <topology evidence="1">Multi-pass membrane protein</topology>
    </subcellularLocation>
</comment>
<dbReference type="InterPro" id="IPR052714">
    <property type="entry name" value="MFS_Exporter"/>
</dbReference>
<feature type="transmembrane region" description="Helical" evidence="6">
    <location>
        <begin position="95"/>
        <end position="121"/>
    </location>
</feature>
<feature type="transmembrane region" description="Helical" evidence="6">
    <location>
        <begin position="325"/>
        <end position="346"/>
    </location>
</feature>
<feature type="transmembrane region" description="Helical" evidence="6">
    <location>
        <begin position="203"/>
        <end position="224"/>
    </location>
</feature>
<feature type="transmembrane region" description="Helical" evidence="6">
    <location>
        <begin position="160"/>
        <end position="182"/>
    </location>
</feature>
<evidence type="ECO:0000256" key="6">
    <source>
        <dbReference type="SAM" id="Phobius"/>
    </source>
</evidence>
<gene>
    <name evidence="8" type="ORF">JK361_07495</name>
</gene>
<feature type="domain" description="Major facilitator superfamily (MFS) profile" evidence="7">
    <location>
        <begin position="4"/>
        <end position="378"/>
    </location>
</feature>
<evidence type="ECO:0000259" key="7">
    <source>
        <dbReference type="PROSITE" id="PS50850"/>
    </source>
</evidence>
<feature type="transmembrane region" description="Helical" evidence="6">
    <location>
        <begin position="5"/>
        <end position="26"/>
    </location>
</feature>
<evidence type="ECO:0000313" key="9">
    <source>
        <dbReference type="Proteomes" id="UP000621386"/>
    </source>
</evidence>
<feature type="transmembrane region" description="Helical" evidence="6">
    <location>
        <begin position="69"/>
        <end position="89"/>
    </location>
</feature>
<keyword evidence="4 6" id="KW-0472">Membrane</keyword>
<evidence type="ECO:0000256" key="4">
    <source>
        <dbReference type="ARBA" id="ARBA00023136"/>
    </source>
</evidence>
<dbReference type="InterPro" id="IPR036259">
    <property type="entry name" value="MFS_trans_sf"/>
</dbReference>
<dbReference type="InterPro" id="IPR011701">
    <property type="entry name" value="MFS"/>
</dbReference>
<keyword evidence="2 6" id="KW-0812">Transmembrane</keyword>
<keyword evidence="3 6" id="KW-1133">Transmembrane helix</keyword>
<feature type="transmembrane region" description="Helical" evidence="6">
    <location>
        <begin position="38"/>
        <end position="57"/>
    </location>
</feature>
<organism evidence="8 9">
    <name type="scientific">Streptomyces musisoli</name>
    <dbReference type="NCBI Taxonomy" id="2802280"/>
    <lineage>
        <taxon>Bacteria</taxon>
        <taxon>Bacillati</taxon>
        <taxon>Actinomycetota</taxon>
        <taxon>Actinomycetes</taxon>
        <taxon>Kitasatosporales</taxon>
        <taxon>Streptomycetaceae</taxon>
        <taxon>Streptomyces</taxon>
    </lineage>
</organism>
<feature type="transmembrane region" description="Helical" evidence="6">
    <location>
        <begin position="133"/>
        <end position="154"/>
    </location>
</feature>
<dbReference type="Proteomes" id="UP000621386">
    <property type="component" value="Unassembled WGS sequence"/>
</dbReference>
<keyword evidence="9" id="KW-1185">Reference proteome</keyword>
<dbReference type="InterPro" id="IPR020846">
    <property type="entry name" value="MFS_dom"/>
</dbReference>
<evidence type="ECO:0000256" key="2">
    <source>
        <dbReference type="ARBA" id="ARBA00022692"/>
    </source>
</evidence>
<reference evidence="8 9" key="1">
    <citation type="submission" date="2021-01" db="EMBL/GenBank/DDBJ databases">
        <title>WGS of actinomycetes isolated from Thailand.</title>
        <authorList>
            <person name="Thawai C."/>
        </authorList>
    </citation>
    <scope>NUCLEOTIDE SEQUENCE [LARGE SCALE GENOMIC DNA]</scope>
    <source>
        <strain evidence="8 9">CH5-8</strain>
    </source>
</reference>
<name>A0ABS1NWQ3_9ACTN</name>
<dbReference type="EMBL" id="JAERRH010000002">
    <property type="protein sequence ID" value="MBL1104444.1"/>
    <property type="molecule type" value="Genomic_DNA"/>
</dbReference>
<feature type="region of interest" description="Disordered" evidence="5">
    <location>
        <begin position="374"/>
        <end position="405"/>
    </location>
</feature>
<accession>A0ABS1NWQ3</accession>